<dbReference type="AlphaFoldDB" id="A0A1Z4VT86"/>
<evidence type="ECO:0000313" key="3">
    <source>
        <dbReference type="EMBL" id="BAZ94685.1"/>
    </source>
</evidence>
<feature type="domain" description="Fe-S metabolism associated" evidence="2">
    <location>
        <begin position="9"/>
        <end position="132"/>
    </location>
</feature>
<gene>
    <name evidence="3" type="ORF">FOKN1_2311</name>
</gene>
<name>A0A1Z4VT86_9GAMM</name>
<dbReference type="Gene3D" id="3.90.1010.10">
    <property type="match status" value="1"/>
</dbReference>
<reference evidence="3 4" key="1">
    <citation type="submission" date="2017-05" db="EMBL/GenBank/DDBJ databases">
        <title>Thiocyanate degradation by Thiohalobacter thiocyanaticus FOKN1.</title>
        <authorList>
            <person name="Oshiki M."/>
            <person name="Fukushima T."/>
            <person name="Kawano S."/>
            <person name="Nakagawa J."/>
        </authorList>
    </citation>
    <scope>NUCLEOTIDE SEQUENCE [LARGE SCALE GENOMIC DNA]</scope>
    <source>
        <strain evidence="3 4">FOKN1</strain>
    </source>
</reference>
<dbReference type="OrthoDB" id="9799320at2"/>
<evidence type="ECO:0000259" key="2">
    <source>
        <dbReference type="Pfam" id="PF02657"/>
    </source>
</evidence>
<dbReference type="EMBL" id="AP018052">
    <property type="protein sequence ID" value="BAZ94685.1"/>
    <property type="molecule type" value="Genomic_DNA"/>
</dbReference>
<dbReference type="RefSeq" id="WP_096366753.1">
    <property type="nucleotide sequence ID" value="NZ_AP018052.1"/>
</dbReference>
<comment type="similarity">
    <text evidence="1">Belongs to the SufE family.</text>
</comment>
<accession>A0A1Z4VT86</accession>
<dbReference type="PANTHER" id="PTHR43597:SF5">
    <property type="entry name" value="SUFE-LIKE PROTEIN 2, CHLOROPLASTIC"/>
    <property type="match status" value="1"/>
</dbReference>
<sequence>MTDLQEFVDTFELLGDWDQRYQYLIELGEQLPPMPGELKTEDNRVKGCMSTVHIHAYPDPEQPGAIQYHGDCDTAVIKGVLALLIQLSSGRSAAEINQLDMDEIFEKLQLDEQLSPNRHIGVYALFEMMKNQARAAQQNASTPA</sequence>
<dbReference type="Proteomes" id="UP000218765">
    <property type="component" value="Chromosome"/>
</dbReference>
<organism evidence="3 4">
    <name type="scientific">Thiohalobacter thiocyanaticus</name>
    <dbReference type="NCBI Taxonomy" id="585455"/>
    <lineage>
        <taxon>Bacteria</taxon>
        <taxon>Pseudomonadati</taxon>
        <taxon>Pseudomonadota</taxon>
        <taxon>Gammaproteobacteria</taxon>
        <taxon>Thiohalobacterales</taxon>
        <taxon>Thiohalobacteraceae</taxon>
        <taxon>Thiohalobacter</taxon>
    </lineage>
</organism>
<proteinExistence type="inferred from homology"/>
<dbReference type="PANTHER" id="PTHR43597">
    <property type="entry name" value="SULFUR ACCEPTOR PROTEIN CSDE"/>
    <property type="match status" value="1"/>
</dbReference>
<protein>
    <submittedName>
        <fullName evidence="3">Sulfur acceptor protein SufE</fullName>
    </submittedName>
</protein>
<dbReference type="Pfam" id="PF02657">
    <property type="entry name" value="SufE"/>
    <property type="match status" value="1"/>
</dbReference>
<evidence type="ECO:0000313" key="4">
    <source>
        <dbReference type="Proteomes" id="UP000218765"/>
    </source>
</evidence>
<dbReference type="InterPro" id="IPR003808">
    <property type="entry name" value="Fe-S_metab-assoc_dom"/>
</dbReference>
<dbReference type="SUPFAM" id="SSF82649">
    <property type="entry name" value="SufE/NifU"/>
    <property type="match status" value="1"/>
</dbReference>
<keyword evidence="4" id="KW-1185">Reference proteome</keyword>
<evidence type="ECO:0000256" key="1">
    <source>
        <dbReference type="ARBA" id="ARBA00010282"/>
    </source>
</evidence>
<dbReference type="KEGG" id="ttc:FOKN1_2311"/>